<evidence type="ECO:0000313" key="4">
    <source>
        <dbReference type="Proteomes" id="UP000179686"/>
    </source>
</evidence>
<feature type="transmembrane region" description="Helical" evidence="1">
    <location>
        <begin position="6"/>
        <end position="23"/>
    </location>
</feature>
<dbReference type="Proteomes" id="UP000179686">
    <property type="component" value="Unassembled WGS sequence"/>
</dbReference>
<sequence length="177" mass="19558">MAYNIHPILVHFPIALLFLYSVIKILPFEKWLPNISWLQIQRFLLLIGVLGIFGALQTGEIAEELTRANSQLVETHALFANATSWFYGILLVGEVLAFLNTRIFANPKYSFFANYSKITTILNSLQKLINHKILSKVLALFGLISITITGLLGGVIVYGTTADPLAGTVLKLLGISL</sequence>
<organism evidence="3 4">
    <name type="scientific">Candidatus Nomurabacteria bacterium RIFCSPHIGHO2_02_FULL_38_15</name>
    <dbReference type="NCBI Taxonomy" id="1801752"/>
    <lineage>
        <taxon>Bacteria</taxon>
        <taxon>Candidatus Nomuraibacteriota</taxon>
    </lineage>
</organism>
<comment type="caution">
    <text evidence="3">The sequence shown here is derived from an EMBL/GenBank/DDBJ whole genome shotgun (WGS) entry which is preliminary data.</text>
</comment>
<proteinExistence type="predicted"/>
<gene>
    <name evidence="3" type="ORF">A3J61_02280</name>
</gene>
<feature type="domain" description="DUF2231" evidence="2">
    <location>
        <begin position="4"/>
        <end position="158"/>
    </location>
</feature>
<dbReference type="AlphaFoldDB" id="A0A1F6VQF5"/>
<dbReference type="Pfam" id="PF09990">
    <property type="entry name" value="DUF2231"/>
    <property type="match status" value="1"/>
</dbReference>
<evidence type="ECO:0000313" key="3">
    <source>
        <dbReference type="EMBL" id="OGI71806.1"/>
    </source>
</evidence>
<dbReference type="EMBL" id="MFUC01000022">
    <property type="protein sequence ID" value="OGI71806.1"/>
    <property type="molecule type" value="Genomic_DNA"/>
</dbReference>
<feature type="transmembrane region" description="Helical" evidence="1">
    <location>
        <begin position="43"/>
        <end position="62"/>
    </location>
</feature>
<feature type="transmembrane region" description="Helical" evidence="1">
    <location>
        <begin position="82"/>
        <end position="99"/>
    </location>
</feature>
<keyword evidence="1" id="KW-0472">Membrane</keyword>
<reference evidence="3 4" key="1">
    <citation type="journal article" date="2016" name="Nat. Commun.">
        <title>Thousands of microbial genomes shed light on interconnected biogeochemical processes in an aquifer system.</title>
        <authorList>
            <person name="Anantharaman K."/>
            <person name="Brown C.T."/>
            <person name="Hug L.A."/>
            <person name="Sharon I."/>
            <person name="Castelle C.J."/>
            <person name="Probst A.J."/>
            <person name="Thomas B.C."/>
            <person name="Singh A."/>
            <person name="Wilkins M.J."/>
            <person name="Karaoz U."/>
            <person name="Brodie E.L."/>
            <person name="Williams K.H."/>
            <person name="Hubbard S.S."/>
            <person name="Banfield J.F."/>
        </authorList>
    </citation>
    <scope>NUCLEOTIDE SEQUENCE [LARGE SCALE GENOMIC DNA]</scope>
</reference>
<evidence type="ECO:0000259" key="2">
    <source>
        <dbReference type="Pfam" id="PF09990"/>
    </source>
</evidence>
<feature type="transmembrane region" description="Helical" evidence="1">
    <location>
        <begin position="137"/>
        <end position="158"/>
    </location>
</feature>
<protein>
    <recommendedName>
        <fullName evidence="2">DUF2231 domain-containing protein</fullName>
    </recommendedName>
</protein>
<dbReference type="InterPro" id="IPR019251">
    <property type="entry name" value="DUF2231_TM"/>
</dbReference>
<accession>A0A1F6VQF5</accession>
<keyword evidence="1" id="KW-1133">Transmembrane helix</keyword>
<name>A0A1F6VQF5_9BACT</name>
<evidence type="ECO:0000256" key="1">
    <source>
        <dbReference type="SAM" id="Phobius"/>
    </source>
</evidence>
<dbReference type="STRING" id="1801752.A3J61_02280"/>
<keyword evidence="1" id="KW-0812">Transmembrane</keyword>